<dbReference type="InterPro" id="IPR037523">
    <property type="entry name" value="VOC_core"/>
</dbReference>
<name>A0A2S1T1P3_9ACTN</name>
<dbReference type="InterPro" id="IPR029068">
    <property type="entry name" value="Glyas_Bleomycin-R_OHBP_Dase"/>
</dbReference>
<dbReference type="OrthoDB" id="1645442at2"/>
<evidence type="ECO:0000313" key="3">
    <source>
        <dbReference type="Proteomes" id="UP000244900"/>
    </source>
</evidence>
<dbReference type="PANTHER" id="PTHR35908:SF1">
    <property type="entry name" value="CONSERVED PROTEIN"/>
    <property type="match status" value="1"/>
</dbReference>
<dbReference type="PROSITE" id="PS51819">
    <property type="entry name" value="VOC"/>
    <property type="match status" value="1"/>
</dbReference>
<evidence type="ECO:0000313" key="2">
    <source>
        <dbReference type="EMBL" id="AWI32593.1"/>
    </source>
</evidence>
<reference evidence="2 3" key="1">
    <citation type="submission" date="2018-05" db="EMBL/GenBank/DDBJ databases">
        <title>Complete genome sequence of sponge-derived Streptomyces sp. HNM0039.</title>
        <authorList>
            <person name="Huang X."/>
            <person name="Zhou S."/>
        </authorList>
    </citation>
    <scope>NUCLEOTIDE SEQUENCE [LARGE SCALE GENOMIC DNA]</scope>
    <source>
        <strain evidence="2 3">HNM0039</strain>
    </source>
</reference>
<dbReference type="InterPro" id="IPR041581">
    <property type="entry name" value="Glyoxalase_6"/>
</dbReference>
<protein>
    <submittedName>
        <fullName evidence="2">Extradiol dioxygenase</fullName>
    </submittedName>
</protein>
<keyword evidence="2" id="KW-0223">Dioxygenase</keyword>
<dbReference type="CDD" id="cd06587">
    <property type="entry name" value="VOC"/>
    <property type="match status" value="1"/>
</dbReference>
<sequence>MLALDCAEPETLAEFYAALLGAEIRRTSDPDLIEAVGRDGSVLGFRRDHGLAPPSWPRPEDAQQAHLLILLPPGDLDEAEREAVSLGATPMDVIGRGTPREARLMSDPAGHSFLLRARAEPVGGAAGPDGGSAATG</sequence>
<dbReference type="Proteomes" id="UP000244900">
    <property type="component" value="Chromosome"/>
</dbReference>
<dbReference type="EMBL" id="CP029188">
    <property type="protein sequence ID" value="AWI32593.1"/>
    <property type="molecule type" value="Genomic_DNA"/>
</dbReference>
<dbReference type="GO" id="GO:0051213">
    <property type="term" value="F:dioxygenase activity"/>
    <property type="evidence" value="ECO:0007669"/>
    <property type="project" value="UniProtKB-KW"/>
</dbReference>
<keyword evidence="2" id="KW-0560">Oxidoreductase</keyword>
<dbReference type="SUPFAM" id="SSF54593">
    <property type="entry name" value="Glyoxalase/Bleomycin resistance protein/Dihydroxybiphenyl dioxygenase"/>
    <property type="match status" value="1"/>
</dbReference>
<proteinExistence type="predicted"/>
<evidence type="ECO:0000259" key="1">
    <source>
        <dbReference type="PROSITE" id="PS51819"/>
    </source>
</evidence>
<feature type="domain" description="VOC" evidence="1">
    <location>
        <begin position="1"/>
        <end position="118"/>
    </location>
</feature>
<gene>
    <name evidence="2" type="ORF">DDW44_30160</name>
</gene>
<keyword evidence="3" id="KW-1185">Reference proteome</keyword>
<dbReference type="Pfam" id="PF18029">
    <property type="entry name" value="Glyoxalase_6"/>
    <property type="match status" value="1"/>
</dbReference>
<dbReference type="Gene3D" id="3.10.180.10">
    <property type="entry name" value="2,3-Dihydroxybiphenyl 1,2-Dioxygenase, domain 1"/>
    <property type="match status" value="1"/>
</dbReference>
<dbReference type="PANTHER" id="PTHR35908">
    <property type="entry name" value="HYPOTHETICAL FUSION PROTEIN"/>
    <property type="match status" value="1"/>
</dbReference>
<accession>A0A2S1T1P3</accession>
<dbReference type="KEGG" id="stir:DDW44_30160"/>
<organism evidence="2 3">
    <name type="scientific">Streptomyces tirandamycinicus</name>
    <dbReference type="NCBI Taxonomy" id="2174846"/>
    <lineage>
        <taxon>Bacteria</taxon>
        <taxon>Bacillati</taxon>
        <taxon>Actinomycetota</taxon>
        <taxon>Actinomycetes</taxon>
        <taxon>Kitasatosporales</taxon>
        <taxon>Streptomycetaceae</taxon>
        <taxon>Streptomyces</taxon>
    </lineage>
</organism>
<dbReference type="AlphaFoldDB" id="A0A2S1T1P3"/>